<organism evidence="2 3">
    <name type="scientific">Catenulispora subtropica</name>
    <dbReference type="NCBI Taxonomy" id="450798"/>
    <lineage>
        <taxon>Bacteria</taxon>
        <taxon>Bacillati</taxon>
        <taxon>Actinomycetota</taxon>
        <taxon>Actinomycetes</taxon>
        <taxon>Catenulisporales</taxon>
        <taxon>Catenulisporaceae</taxon>
        <taxon>Catenulispora</taxon>
    </lineage>
</organism>
<reference evidence="3" key="1">
    <citation type="journal article" date="2019" name="Int. J. Syst. Evol. Microbiol.">
        <title>The Global Catalogue of Microorganisms (GCM) 10K type strain sequencing project: providing services to taxonomists for standard genome sequencing and annotation.</title>
        <authorList>
            <consortium name="The Broad Institute Genomics Platform"/>
            <consortium name="The Broad Institute Genome Sequencing Center for Infectious Disease"/>
            <person name="Wu L."/>
            <person name="Ma J."/>
        </authorList>
    </citation>
    <scope>NUCLEOTIDE SEQUENCE [LARGE SCALE GENOMIC DNA]</scope>
    <source>
        <strain evidence="3">JCM 16013</strain>
    </source>
</reference>
<evidence type="ECO:0000313" key="2">
    <source>
        <dbReference type="EMBL" id="GAA1983917.1"/>
    </source>
</evidence>
<feature type="region of interest" description="Disordered" evidence="1">
    <location>
        <begin position="1"/>
        <end position="25"/>
    </location>
</feature>
<evidence type="ECO:0000313" key="3">
    <source>
        <dbReference type="Proteomes" id="UP001499854"/>
    </source>
</evidence>
<feature type="compositionally biased region" description="Basic and acidic residues" evidence="1">
    <location>
        <begin position="1"/>
        <end position="10"/>
    </location>
</feature>
<accession>A0ABP5DSS2</accession>
<gene>
    <name evidence="2" type="ORF">GCM10009838_52150</name>
</gene>
<feature type="compositionally biased region" description="Polar residues" evidence="1">
    <location>
        <begin position="70"/>
        <end position="84"/>
    </location>
</feature>
<feature type="region of interest" description="Disordered" evidence="1">
    <location>
        <begin position="62"/>
        <end position="84"/>
    </location>
</feature>
<keyword evidence="3" id="KW-1185">Reference proteome</keyword>
<comment type="caution">
    <text evidence="2">The sequence shown here is derived from an EMBL/GenBank/DDBJ whole genome shotgun (WGS) entry which is preliminary data.</text>
</comment>
<dbReference type="Proteomes" id="UP001499854">
    <property type="component" value="Unassembled WGS sequence"/>
</dbReference>
<feature type="compositionally biased region" description="Acidic residues" evidence="1">
    <location>
        <begin position="11"/>
        <end position="25"/>
    </location>
</feature>
<sequence length="84" mass="8992">MTGPERRGDAAEEAEGDVEAEADADVDVDMLVADETGAVFTEPELLHPASAVAPTVVSKAHRTARPTFRPTKTQCPKSNQWTLT</sequence>
<protein>
    <submittedName>
        <fullName evidence="2">Uncharacterized protein</fullName>
    </submittedName>
</protein>
<name>A0ABP5DSS2_9ACTN</name>
<proteinExistence type="predicted"/>
<dbReference type="EMBL" id="BAAAQM010000032">
    <property type="protein sequence ID" value="GAA1983917.1"/>
    <property type="molecule type" value="Genomic_DNA"/>
</dbReference>
<dbReference type="RefSeq" id="WP_344659742.1">
    <property type="nucleotide sequence ID" value="NZ_BAAAQM010000032.1"/>
</dbReference>
<evidence type="ECO:0000256" key="1">
    <source>
        <dbReference type="SAM" id="MobiDB-lite"/>
    </source>
</evidence>